<feature type="domain" description="GP-PDE" evidence="1">
    <location>
        <begin position="75"/>
        <end position="210"/>
    </location>
</feature>
<dbReference type="AlphaFoldDB" id="A0A2S7F8F7"/>
<reference evidence="2 3" key="1">
    <citation type="submission" date="2016-01" db="EMBL/GenBank/DDBJ databases">
        <title>Characterization of the Clostridium difficile lineages that are prevalent in Hong Kong and China.</title>
        <authorList>
            <person name="Kwok J.S.-L."/>
            <person name="Lam W.-Y."/>
            <person name="Ip M."/>
            <person name="Chan T.-F."/>
            <person name="Hawkey P.M."/>
            <person name="Tsui S.K.-W."/>
        </authorList>
    </citation>
    <scope>NUCLEOTIDE SEQUENCE [LARGE SCALE GENOMIC DNA]</scope>
    <source>
        <strain evidence="2 3">300064</strain>
    </source>
</reference>
<comment type="caution">
    <text evidence="2">The sequence shown here is derived from an EMBL/GenBank/DDBJ whole genome shotgun (WGS) entry which is preliminary data.</text>
</comment>
<dbReference type="InterPro" id="IPR017946">
    <property type="entry name" value="PLC-like_Pdiesterase_TIM-brl"/>
</dbReference>
<sequence>MRTRITAHSGADDTVENSLEFIYYCIGTGANALEVDVRRDKHGELVLSHDILDTDNYDFTKIRLKDVFEILEKDNSIKINCDLKEYDLELQIIMLLEKYKGLKGRIIFSGSVRLENLKKYKEIKEKAVIYFNIEEFIDNHKKLPIKELSREIVGFCIENSINIVNMNYKLCTNYLVRLLKENNIYISVWTVDNQEEIKRLASLGILNITTREITKSLETLQTYRVRKIV</sequence>
<dbReference type="Pfam" id="PF03009">
    <property type="entry name" value="GDPD"/>
    <property type="match status" value="1"/>
</dbReference>
<evidence type="ECO:0000313" key="3">
    <source>
        <dbReference type="Proteomes" id="UP000238081"/>
    </source>
</evidence>
<dbReference type="RefSeq" id="WP_027635102.1">
    <property type="nucleotide sequence ID" value="NZ_CANCWB010000001.1"/>
</dbReference>
<evidence type="ECO:0000259" key="1">
    <source>
        <dbReference type="Pfam" id="PF03009"/>
    </source>
</evidence>
<name>A0A2S7F8F7_CLOBU</name>
<gene>
    <name evidence="2" type="ORF">AWN73_03380</name>
</gene>
<accession>A0A2S7F8F7</accession>
<dbReference type="Gene3D" id="3.20.20.190">
    <property type="entry name" value="Phosphatidylinositol (PI) phosphodiesterase"/>
    <property type="match status" value="1"/>
</dbReference>
<dbReference type="Proteomes" id="UP000238081">
    <property type="component" value="Unassembled WGS sequence"/>
</dbReference>
<proteinExistence type="predicted"/>
<dbReference type="GO" id="GO:0008081">
    <property type="term" value="F:phosphoric diester hydrolase activity"/>
    <property type="evidence" value="ECO:0007669"/>
    <property type="project" value="InterPro"/>
</dbReference>
<dbReference type="InterPro" id="IPR030395">
    <property type="entry name" value="GP_PDE_dom"/>
</dbReference>
<evidence type="ECO:0000313" key="2">
    <source>
        <dbReference type="EMBL" id="PPV13588.1"/>
    </source>
</evidence>
<dbReference type="EMBL" id="LRDH01000118">
    <property type="protein sequence ID" value="PPV13588.1"/>
    <property type="molecule type" value="Genomic_DNA"/>
</dbReference>
<organism evidence="2 3">
    <name type="scientific">Clostridium butyricum</name>
    <dbReference type="NCBI Taxonomy" id="1492"/>
    <lineage>
        <taxon>Bacteria</taxon>
        <taxon>Bacillati</taxon>
        <taxon>Bacillota</taxon>
        <taxon>Clostridia</taxon>
        <taxon>Eubacteriales</taxon>
        <taxon>Clostridiaceae</taxon>
        <taxon>Clostridium</taxon>
    </lineage>
</organism>
<dbReference type="GO" id="GO:0006629">
    <property type="term" value="P:lipid metabolic process"/>
    <property type="evidence" value="ECO:0007669"/>
    <property type="project" value="InterPro"/>
</dbReference>
<dbReference type="SUPFAM" id="SSF51695">
    <property type="entry name" value="PLC-like phosphodiesterases"/>
    <property type="match status" value="1"/>
</dbReference>
<dbReference type="PANTHER" id="PTHR46211:SF14">
    <property type="entry name" value="GLYCEROPHOSPHODIESTER PHOSPHODIESTERASE"/>
    <property type="match status" value="1"/>
</dbReference>
<protein>
    <submittedName>
        <fullName evidence="2">Glycerophosphodiester phosphodiesterase</fullName>
    </submittedName>
</protein>
<dbReference type="CDD" id="cd08556">
    <property type="entry name" value="GDPD"/>
    <property type="match status" value="1"/>
</dbReference>
<dbReference type="PANTHER" id="PTHR46211">
    <property type="entry name" value="GLYCEROPHOSPHORYL DIESTER PHOSPHODIESTERASE"/>
    <property type="match status" value="1"/>
</dbReference>